<feature type="region of interest" description="Disordered" evidence="1">
    <location>
        <begin position="1"/>
        <end position="229"/>
    </location>
</feature>
<reference evidence="2" key="1">
    <citation type="submission" date="2020-04" db="EMBL/GenBank/DDBJ databases">
        <authorList>
            <person name="Neveu A P."/>
        </authorList>
    </citation>
    <scope>NUCLEOTIDE SEQUENCE</scope>
    <source>
        <tissue evidence="2">Whole embryo</tissue>
    </source>
</reference>
<proteinExistence type="evidence at transcript level"/>
<sequence length="229" mass="24462">MHSDDDDVDVESDVDFEQPTPERASNGSEGSLMGEIFAYLKTNNDPVQESDSKTEQRNDLEEPATEDLEKVGTIPQTQVGAEESLSESSDGDALIDGKENAESRSVSDSESEESDDVLTPTAQTDPTAAGAKCFDLESNDSSHDYNDLSDVDNVAKPSTPQEPPSAEPVLSDGLLSVNNQDGLTEPEPDIEIEPATLTVSDLDKGEFSKSLSSVNDTDDATSNDEKKLG</sequence>
<accession>A0A6F9D886</accession>
<feature type="compositionally biased region" description="Basic and acidic residues" evidence="1">
    <location>
        <begin position="50"/>
        <end position="60"/>
    </location>
</feature>
<dbReference type="AlphaFoldDB" id="A0A6F9D886"/>
<feature type="compositionally biased region" description="Basic and acidic residues" evidence="1">
    <location>
        <begin position="95"/>
        <end position="107"/>
    </location>
</feature>
<organism evidence="2">
    <name type="scientific">Phallusia mammillata</name>
    <dbReference type="NCBI Taxonomy" id="59560"/>
    <lineage>
        <taxon>Eukaryota</taxon>
        <taxon>Metazoa</taxon>
        <taxon>Chordata</taxon>
        <taxon>Tunicata</taxon>
        <taxon>Ascidiacea</taxon>
        <taxon>Phlebobranchia</taxon>
        <taxon>Ascidiidae</taxon>
        <taxon>Phallusia</taxon>
    </lineage>
</organism>
<name>A0A6F9D886_9ASCI</name>
<dbReference type="EMBL" id="LR783487">
    <property type="protein sequence ID" value="CAB3226795.1"/>
    <property type="molecule type" value="mRNA"/>
</dbReference>
<gene>
    <name evidence="2" type="primary">C2orf50</name>
</gene>
<evidence type="ECO:0000256" key="1">
    <source>
        <dbReference type="SAM" id="MobiDB-lite"/>
    </source>
</evidence>
<evidence type="ECO:0000313" key="2">
    <source>
        <dbReference type="EMBL" id="CAB3226795.1"/>
    </source>
</evidence>
<protein>
    <submittedName>
        <fullName evidence="2">Uncharacterized protein C2orf50-like</fullName>
    </submittedName>
</protein>
<feature type="compositionally biased region" description="Acidic residues" evidence="1">
    <location>
        <begin position="1"/>
        <end position="16"/>
    </location>
</feature>